<keyword evidence="4" id="KW-0479">Metal-binding</keyword>
<dbReference type="PANTHER" id="PTHR43690">
    <property type="entry name" value="NARDILYSIN"/>
    <property type="match status" value="1"/>
</dbReference>
<evidence type="ECO:0000256" key="5">
    <source>
        <dbReference type="ARBA" id="ARBA00022801"/>
    </source>
</evidence>
<dbReference type="InterPro" id="IPR001431">
    <property type="entry name" value="Pept_M16_Zn_BS"/>
</dbReference>
<dbReference type="InterPro" id="IPR011249">
    <property type="entry name" value="Metalloenz_LuxS/M16"/>
</dbReference>
<feature type="chain" id="PRO_5025629465" evidence="9">
    <location>
        <begin position="22"/>
        <end position="942"/>
    </location>
</feature>
<dbReference type="SUPFAM" id="SSF63411">
    <property type="entry name" value="LuxS/MPP-like metallohydrolase"/>
    <property type="match status" value="4"/>
</dbReference>
<feature type="signal peptide" evidence="9">
    <location>
        <begin position="1"/>
        <end position="21"/>
    </location>
</feature>
<evidence type="ECO:0000256" key="8">
    <source>
        <dbReference type="RuleBase" id="RU004447"/>
    </source>
</evidence>
<keyword evidence="7" id="KW-0482">Metalloprotease</keyword>
<comment type="cofactor">
    <cofactor evidence="1">
        <name>Zn(2+)</name>
        <dbReference type="ChEBI" id="CHEBI:29105"/>
    </cofactor>
</comment>
<dbReference type="PANTHER" id="PTHR43690:SF17">
    <property type="entry name" value="PROTEIN YHJJ"/>
    <property type="match status" value="1"/>
</dbReference>
<dbReference type="OrthoDB" id="9811314at2"/>
<protein>
    <submittedName>
        <fullName evidence="12">Insulinase family protein</fullName>
    </submittedName>
</protein>
<dbReference type="InterPro" id="IPR011765">
    <property type="entry name" value="Pept_M16_N"/>
</dbReference>
<organism evidence="12 13">
    <name type="scientific">Segatella copri</name>
    <dbReference type="NCBI Taxonomy" id="165179"/>
    <lineage>
        <taxon>Bacteria</taxon>
        <taxon>Pseudomonadati</taxon>
        <taxon>Bacteroidota</taxon>
        <taxon>Bacteroidia</taxon>
        <taxon>Bacteroidales</taxon>
        <taxon>Prevotellaceae</taxon>
        <taxon>Segatella</taxon>
    </lineage>
</organism>
<feature type="domain" description="Peptidase M16 C-terminal" evidence="11">
    <location>
        <begin position="691"/>
        <end position="870"/>
    </location>
</feature>
<comment type="caution">
    <text evidence="12">The sequence shown here is derived from an EMBL/GenBank/DDBJ whole genome shotgun (WGS) entry which is preliminary data.</text>
</comment>
<dbReference type="InterPro" id="IPR007863">
    <property type="entry name" value="Peptidase_M16_C"/>
</dbReference>
<dbReference type="GO" id="GO:0004222">
    <property type="term" value="F:metalloendopeptidase activity"/>
    <property type="evidence" value="ECO:0007669"/>
    <property type="project" value="InterPro"/>
</dbReference>
<keyword evidence="3" id="KW-0645">Protease</keyword>
<dbReference type="EMBL" id="VZAD01000080">
    <property type="protein sequence ID" value="MQP12423.1"/>
    <property type="molecule type" value="Genomic_DNA"/>
</dbReference>
<dbReference type="PROSITE" id="PS00143">
    <property type="entry name" value="INSULINASE"/>
    <property type="match status" value="1"/>
</dbReference>
<dbReference type="Pfam" id="PF05193">
    <property type="entry name" value="Peptidase_M16_C"/>
    <property type="match status" value="2"/>
</dbReference>
<keyword evidence="13" id="KW-1185">Reference proteome</keyword>
<keyword evidence="6" id="KW-0862">Zinc</keyword>
<dbReference type="AlphaFoldDB" id="A0A6A7WD52"/>
<sequence length="942" mass="105445">MKLKKFFAAAIVLLTAGQAMAQMMPPIPVDKDVRIGHLDNGLTYYIRHNSFPEHVASFYIAQKVGSINENDDQRGLAHLLEHLAFNGSEHFQGNSLQEYLQSIGVEYGRNLNAYTSIEKTVYYFTDVPTTRVSAVDSCMLILKDWSNGISLTKEAINDERDVVHNEYRMRMVGQQRILERALPKLYPGCKYGYRMPIGLMSVVDGCDPETLRAYYRKWYRPDNQAIIIVGDVDVDHIEAQIKKLFGGIKVPANAAKVVPVEVPDNNQGIYVVDKDKEQQMGIFQIFMKHEATPDSLKNGVDYLLKGYMDNIFASMMNARFNEKSQEPDCPYLQAGTSIGDYLLSSTKEALTSFGAAKDGQMKEAYAAVMRELKRAHDFGFTATEYQRAKDEFMSQMEKVYTNRDKMKNEQFTTQYVDNFTSNEPIPSVEDEYQIYQMLVPHIPVEAVNQYAKQLICETDTNLVSLVMMREADGAVYPTEQELADIVKQVRGEKLEAYVDNVKQEPLIAQKPKAGKIKKTAEDKKLGFKTLTLSNGAKVVLKKTDYKDNEIQFAATANVGYAALDKADYTFAFMGGMLLNASGLGQFSSNDLEKALAGKQASVAYTITPFKHGLSGNSTPKDIETLMQLIYLKMTALSKDEKSAANLLSTIKTALANQSKNPEMVYQDSLQSTIYMGNKMARIPKTEDLDAVNYDRVLELGKQMFTNAKDFTFFFVGNYDEATLLPLIEQYIASIPSKGAKLKNKAIPVATGEVKNIFTKSMENPMSQVTEIWYAKTPYTLQTSVLADISARLLQMDYLRNIREKLSAAYHAGAEASMELDWDGQLALSLTGSAQLNPEKLDEALPYFFSGLKTTIEQPNASDLQKIKEILTKQASVDAKTNGYWTGILRNYVINGIDLHTDYVKTVSSVDGKAIGDFLKNIVLKPGNHLEVIMKATKEEAGK</sequence>
<dbReference type="Gene3D" id="3.30.830.10">
    <property type="entry name" value="Metalloenzyme, LuxS/M16 peptidase-like"/>
    <property type="match status" value="4"/>
</dbReference>
<keyword evidence="5" id="KW-0378">Hydrolase</keyword>
<evidence type="ECO:0000256" key="6">
    <source>
        <dbReference type="ARBA" id="ARBA00022833"/>
    </source>
</evidence>
<dbReference type="RefSeq" id="WP_158464030.1">
    <property type="nucleotide sequence ID" value="NZ_VZAD01000080.1"/>
</dbReference>
<dbReference type="GO" id="GO:0006508">
    <property type="term" value="P:proteolysis"/>
    <property type="evidence" value="ECO:0007669"/>
    <property type="project" value="UniProtKB-KW"/>
</dbReference>
<comment type="similarity">
    <text evidence="2 8">Belongs to the peptidase M16 family.</text>
</comment>
<feature type="domain" description="Peptidase M16 C-terminal" evidence="11">
    <location>
        <begin position="208"/>
        <end position="390"/>
    </location>
</feature>
<dbReference type="GO" id="GO:0046872">
    <property type="term" value="F:metal ion binding"/>
    <property type="evidence" value="ECO:0007669"/>
    <property type="project" value="UniProtKB-KW"/>
</dbReference>
<evidence type="ECO:0000313" key="12">
    <source>
        <dbReference type="EMBL" id="MQP12423.1"/>
    </source>
</evidence>
<feature type="domain" description="Peptidase M16 N-terminal" evidence="10">
    <location>
        <begin position="51"/>
        <end position="182"/>
    </location>
</feature>
<evidence type="ECO:0000256" key="9">
    <source>
        <dbReference type="SAM" id="SignalP"/>
    </source>
</evidence>
<gene>
    <name evidence="12" type="ORF">F7D20_10760</name>
</gene>
<evidence type="ECO:0000256" key="2">
    <source>
        <dbReference type="ARBA" id="ARBA00007261"/>
    </source>
</evidence>
<evidence type="ECO:0000256" key="1">
    <source>
        <dbReference type="ARBA" id="ARBA00001947"/>
    </source>
</evidence>
<evidence type="ECO:0000256" key="3">
    <source>
        <dbReference type="ARBA" id="ARBA00022670"/>
    </source>
</evidence>
<name>A0A6A7WD52_9BACT</name>
<evidence type="ECO:0000259" key="10">
    <source>
        <dbReference type="Pfam" id="PF00675"/>
    </source>
</evidence>
<evidence type="ECO:0000259" key="11">
    <source>
        <dbReference type="Pfam" id="PF05193"/>
    </source>
</evidence>
<keyword evidence="9" id="KW-0732">Signal</keyword>
<proteinExistence type="inferred from homology"/>
<evidence type="ECO:0000256" key="7">
    <source>
        <dbReference type="ARBA" id="ARBA00023049"/>
    </source>
</evidence>
<evidence type="ECO:0000256" key="4">
    <source>
        <dbReference type="ARBA" id="ARBA00022723"/>
    </source>
</evidence>
<evidence type="ECO:0000313" key="13">
    <source>
        <dbReference type="Proteomes" id="UP000384372"/>
    </source>
</evidence>
<dbReference type="InterPro" id="IPR050626">
    <property type="entry name" value="Peptidase_M16"/>
</dbReference>
<reference evidence="12 13" key="1">
    <citation type="submission" date="2019-09" db="EMBL/GenBank/DDBJ databases">
        <title>Distinct polysaccharide growth profiles of human intestinal Prevotella copri isolates.</title>
        <authorList>
            <person name="Fehlner-Peach H."/>
            <person name="Magnabosco C."/>
            <person name="Raghavan V."/>
            <person name="Scher J.U."/>
            <person name="Tett A."/>
            <person name="Cox L.M."/>
            <person name="Gottsegen C."/>
            <person name="Watters A."/>
            <person name="Wiltshire- Gordon J.D."/>
            <person name="Segata N."/>
            <person name="Bonneau R."/>
            <person name="Littman D.R."/>
        </authorList>
    </citation>
    <scope>NUCLEOTIDE SEQUENCE [LARGE SCALE GENOMIC DNA]</scope>
    <source>
        <strain evidence="13">iAQ1173</strain>
    </source>
</reference>
<accession>A0A6A7WD52</accession>
<dbReference type="Pfam" id="PF00675">
    <property type="entry name" value="Peptidase_M16"/>
    <property type="match status" value="1"/>
</dbReference>
<dbReference type="Proteomes" id="UP000384372">
    <property type="component" value="Unassembled WGS sequence"/>
</dbReference>